<feature type="compositionally biased region" description="Low complexity" evidence="6">
    <location>
        <begin position="708"/>
        <end position="719"/>
    </location>
</feature>
<evidence type="ECO:0000256" key="6">
    <source>
        <dbReference type="SAM" id="MobiDB-lite"/>
    </source>
</evidence>
<dbReference type="GeneID" id="27665095"/>
<keyword evidence="3" id="KW-0805">Transcription regulation</keyword>
<dbReference type="Proteomes" id="UP000033710">
    <property type="component" value="Unassembled WGS sequence"/>
</dbReference>
<evidence type="ECO:0000256" key="5">
    <source>
        <dbReference type="ARBA" id="ARBA00023242"/>
    </source>
</evidence>
<accession>A0A0F2M3G0</accession>
<keyword evidence="8" id="KW-0238">DNA-binding</keyword>
<protein>
    <submittedName>
        <fullName evidence="8">Zn(2)-C6 fungal-type DNA-binding protein domain containing protein</fullName>
    </submittedName>
</protein>
<dbReference type="CDD" id="cd12148">
    <property type="entry name" value="fungal_TF_MHR"/>
    <property type="match status" value="1"/>
</dbReference>
<evidence type="ECO:0000313" key="8">
    <source>
        <dbReference type="EMBL" id="KJR82676.1"/>
    </source>
</evidence>
<reference evidence="8 9" key="1">
    <citation type="journal article" date="2014" name="BMC Genomics">
        <title>Comparative genomics of the major fungal agents of human and animal Sporotrichosis: Sporothrix schenckii and Sporothrix brasiliensis.</title>
        <authorList>
            <person name="Teixeira M.M."/>
            <person name="de Almeida L.G."/>
            <person name="Kubitschek-Barreira P."/>
            <person name="Alves F.L."/>
            <person name="Kioshima E.S."/>
            <person name="Abadio A.K."/>
            <person name="Fernandes L."/>
            <person name="Derengowski L.S."/>
            <person name="Ferreira K.S."/>
            <person name="Souza R.C."/>
            <person name="Ruiz J.C."/>
            <person name="de Andrade N.C."/>
            <person name="Paes H.C."/>
            <person name="Nicola A.M."/>
            <person name="Albuquerque P."/>
            <person name="Gerber A.L."/>
            <person name="Martins V.P."/>
            <person name="Peconick L.D."/>
            <person name="Neto A.V."/>
            <person name="Chaucanez C.B."/>
            <person name="Silva P.A."/>
            <person name="Cunha O.L."/>
            <person name="de Oliveira F.F."/>
            <person name="dos Santos T.C."/>
            <person name="Barros A.L."/>
            <person name="Soares M.A."/>
            <person name="de Oliveira L.M."/>
            <person name="Marini M.M."/>
            <person name="Villalobos-Duno H."/>
            <person name="Cunha M.M."/>
            <person name="de Hoog S."/>
            <person name="da Silveira J.F."/>
            <person name="Henrissat B."/>
            <person name="Nino-Vega G.A."/>
            <person name="Cisalpino P.S."/>
            <person name="Mora-Montes H.M."/>
            <person name="Almeida S.R."/>
            <person name="Stajich J.E."/>
            <person name="Lopes-Bezerra L.M."/>
            <person name="Vasconcelos A.T."/>
            <person name="Felipe M.S."/>
        </authorList>
    </citation>
    <scope>NUCLEOTIDE SEQUENCE [LARGE SCALE GENOMIC DNA]</scope>
    <source>
        <strain evidence="8 9">1099-18</strain>
    </source>
</reference>
<feature type="domain" description="Zn(2)-C6 fungal-type" evidence="7">
    <location>
        <begin position="81"/>
        <end position="116"/>
    </location>
</feature>
<dbReference type="SUPFAM" id="SSF57701">
    <property type="entry name" value="Zn2/Cys6 DNA-binding domain"/>
    <property type="match status" value="1"/>
</dbReference>
<dbReference type="InterPro" id="IPR036864">
    <property type="entry name" value="Zn2-C6_fun-type_DNA-bd_sf"/>
</dbReference>
<dbReference type="InterPro" id="IPR050815">
    <property type="entry name" value="TF_fung"/>
</dbReference>
<evidence type="ECO:0000256" key="1">
    <source>
        <dbReference type="ARBA" id="ARBA00004123"/>
    </source>
</evidence>
<dbReference type="PROSITE" id="PS50048">
    <property type="entry name" value="ZN2_CY6_FUNGAL_2"/>
    <property type="match status" value="1"/>
</dbReference>
<dbReference type="GO" id="GO:0005634">
    <property type="term" value="C:nucleus"/>
    <property type="evidence" value="ECO:0007669"/>
    <property type="project" value="UniProtKB-SubCell"/>
</dbReference>
<dbReference type="GO" id="GO:0000981">
    <property type="term" value="F:DNA-binding transcription factor activity, RNA polymerase II-specific"/>
    <property type="evidence" value="ECO:0007669"/>
    <property type="project" value="InterPro"/>
</dbReference>
<comment type="subcellular location">
    <subcellularLocation>
        <location evidence="1">Nucleus</location>
    </subcellularLocation>
</comment>
<gene>
    <name evidence="8" type="ORF">SPSK_02972</name>
</gene>
<dbReference type="Pfam" id="PF04082">
    <property type="entry name" value="Fungal_trans"/>
    <property type="match status" value="1"/>
</dbReference>
<dbReference type="GO" id="GO:0008270">
    <property type="term" value="F:zinc ion binding"/>
    <property type="evidence" value="ECO:0007669"/>
    <property type="project" value="InterPro"/>
</dbReference>
<dbReference type="PANTHER" id="PTHR47338">
    <property type="entry name" value="ZN(II)2CYS6 TRANSCRIPTION FACTOR (EUROFUNG)-RELATED"/>
    <property type="match status" value="1"/>
</dbReference>
<name>A0A0F2M3G0_SPOSC</name>
<sequence>MDGGQPRAPKPAGGPVKHSAHETAAVPTPTVGKAGSPAQHTSQSALDTKAPTSTDQSQPGSSPATVGNNAQRIIKRRSPVACRRCRRMRSKCVHNGAKPPCEGCRAAGVSVEECVFPARGAPDMDREYRHPRMKGDKARKESTRTHRAQLVGGTISSSPPGGGSRSIYPNGTITIDGGLPLPADPWDLLPPLEQVIDAVDMFTRQYFQLGFIPRHTFVQQLREQPQSVSVFLLLSLLSVSARMTPSLVETHGGAGPTAELFMDRASAIALTELYQEPTLARCQAFYLLSLAQQGSGYRNRSFVNLGIALRMAILMQLHREETYALEDRTPAMIQKAESARRTLWMLYSQDNLHAGPMATIALAPSDITTLLPSNEEDFNNGVLPASRAALENTSPAKLESDLVNMPTRSLFATLMQSHQLWGIVLRRTVSNNRSMVLPWDPNSEYQKIKQKLSDWESHLPAEHRWSRTLLRDYKARDLDLQTKTIWQAYVAVTMVTRLCNILIRKAYLPLMLVEGRIKKHTEFWRTMSSELFSNVKELFTQIDCWIEEREPGDGTGAQLAIFCVYSCGLMAAYLYKYPKCELVAHHTTFQNEPSLTSNAVCPDAAITREGKHMLDRTMSILTQSTSVWPLARRWIDSVEKLLAADTKTLSMISNSSHEGGMAEGKDPIPSALHPPLASLAPSGPSNTPFDDRRQLARQLGADSPHARSASPSAGGNISNGSGGGANGTGHGSIQLPHFRPDASLINSPMRLPPPQPSPNLVTNTASAAAHYATAPSTLPSTLVLPPPAPHNLQLGGGGMRTPTSFAQGQSTPNMQHQNHQHHQQSPSHQGTEIMSPNGNAIASMANPLAAVQSGVASTLPQLPSMPQASHAHPDGHSNNFMMQRYDKASTNTSEEAEAAAVLAGGMVSHGVVGYGASQLHQQQQQLPPQHDNPYVTQHLSEQGHGVHTDPLNVNDMSMMTQMPSVGFYEQTMIPELPDDGYQGELQYFTEGPGLQAGSTWATNSVFGF</sequence>
<dbReference type="InterPro" id="IPR007219">
    <property type="entry name" value="XnlR_reg_dom"/>
</dbReference>
<comment type="caution">
    <text evidence="8">The sequence shown here is derived from an EMBL/GenBank/DDBJ whole genome shotgun (WGS) entry which is preliminary data.</text>
</comment>
<feature type="region of interest" description="Disordered" evidence="6">
    <location>
        <begin position="125"/>
        <end position="146"/>
    </location>
</feature>
<feature type="compositionally biased region" description="Polar residues" evidence="6">
    <location>
        <begin position="801"/>
        <end position="811"/>
    </location>
</feature>
<keyword evidence="2" id="KW-0479">Metal-binding</keyword>
<dbReference type="GO" id="GO:0003677">
    <property type="term" value="F:DNA binding"/>
    <property type="evidence" value="ECO:0007669"/>
    <property type="project" value="UniProtKB-KW"/>
</dbReference>
<feature type="region of interest" description="Disordered" evidence="6">
    <location>
        <begin position="654"/>
        <end position="762"/>
    </location>
</feature>
<dbReference type="KEGG" id="ssck:SPSK_02972"/>
<feature type="compositionally biased region" description="Polar residues" evidence="6">
    <location>
        <begin position="38"/>
        <end position="71"/>
    </location>
</feature>
<feature type="compositionally biased region" description="Basic and acidic residues" evidence="6">
    <location>
        <begin position="125"/>
        <end position="144"/>
    </location>
</feature>
<organism evidence="8 9">
    <name type="scientific">Sporothrix schenckii 1099-18</name>
    <dbReference type="NCBI Taxonomy" id="1397361"/>
    <lineage>
        <taxon>Eukaryota</taxon>
        <taxon>Fungi</taxon>
        <taxon>Dikarya</taxon>
        <taxon>Ascomycota</taxon>
        <taxon>Pezizomycotina</taxon>
        <taxon>Sordariomycetes</taxon>
        <taxon>Sordariomycetidae</taxon>
        <taxon>Ophiostomatales</taxon>
        <taxon>Ophiostomataceae</taxon>
        <taxon>Sporothrix</taxon>
    </lineage>
</organism>
<reference evidence="8 9" key="2">
    <citation type="journal article" date="2015" name="Eukaryot. Cell">
        <title>Asexual propagation of a virulent clone complex in a human and feline outbreak of sporotrichosis.</title>
        <authorList>
            <person name="Teixeira Mde M."/>
            <person name="Rodrigues A.M."/>
            <person name="Tsui C.K."/>
            <person name="de Almeida L.G."/>
            <person name="Van Diepeningen A.D."/>
            <person name="van den Ende B.G."/>
            <person name="Fernandes G.F."/>
            <person name="Kano R."/>
            <person name="Hamelin R.C."/>
            <person name="Lopes-Bezerra L.M."/>
            <person name="Vasconcelos A.T."/>
            <person name="de Hoog S."/>
            <person name="de Camargo Z.P."/>
            <person name="Felipe M.S."/>
        </authorList>
    </citation>
    <scope>NUCLEOTIDE SEQUENCE [LARGE SCALE GENOMIC DNA]</scope>
    <source>
        <strain evidence="8 9">1099-18</strain>
    </source>
</reference>
<feature type="compositionally biased region" description="Gly residues" evidence="6">
    <location>
        <begin position="720"/>
        <end position="730"/>
    </location>
</feature>
<evidence type="ECO:0000259" key="7">
    <source>
        <dbReference type="PROSITE" id="PS50048"/>
    </source>
</evidence>
<evidence type="ECO:0000256" key="4">
    <source>
        <dbReference type="ARBA" id="ARBA00023163"/>
    </source>
</evidence>
<proteinExistence type="predicted"/>
<dbReference type="OrthoDB" id="2399539at2759"/>
<dbReference type="RefSeq" id="XP_016585352.1">
    <property type="nucleotide sequence ID" value="XM_016729818.1"/>
</dbReference>
<evidence type="ECO:0000256" key="3">
    <source>
        <dbReference type="ARBA" id="ARBA00023015"/>
    </source>
</evidence>
<keyword evidence="5" id="KW-0539">Nucleus</keyword>
<feature type="compositionally biased region" description="Low complexity" evidence="6">
    <location>
        <begin position="812"/>
        <end position="829"/>
    </location>
</feature>
<dbReference type="CDD" id="cd00067">
    <property type="entry name" value="GAL4"/>
    <property type="match status" value="1"/>
</dbReference>
<feature type="region of interest" description="Disordered" evidence="6">
    <location>
        <begin position="1"/>
        <end position="72"/>
    </location>
</feature>
<dbReference type="AlphaFoldDB" id="A0A0F2M3G0"/>
<dbReference type="GO" id="GO:0006351">
    <property type="term" value="P:DNA-templated transcription"/>
    <property type="evidence" value="ECO:0007669"/>
    <property type="project" value="InterPro"/>
</dbReference>
<dbReference type="PANTHER" id="PTHR47338:SF5">
    <property type="entry name" value="ZN(II)2CYS6 TRANSCRIPTION FACTOR (EUROFUNG)"/>
    <property type="match status" value="1"/>
</dbReference>
<dbReference type="EMBL" id="AXCR01000010">
    <property type="protein sequence ID" value="KJR82676.1"/>
    <property type="molecule type" value="Genomic_DNA"/>
</dbReference>
<dbReference type="InterPro" id="IPR001138">
    <property type="entry name" value="Zn2Cys6_DnaBD"/>
</dbReference>
<dbReference type="SMART" id="SM00906">
    <property type="entry name" value="Fungal_trans"/>
    <property type="match status" value="1"/>
</dbReference>
<dbReference type="VEuPathDB" id="FungiDB:SPSK_02972"/>
<evidence type="ECO:0000313" key="9">
    <source>
        <dbReference type="Proteomes" id="UP000033710"/>
    </source>
</evidence>
<keyword evidence="4" id="KW-0804">Transcription</keyword>
<feature type="compositionally biased region" description="Low complexity" evidence="6">
    <location>
        <begin position="667"/>
        <end position="685"/>
    </location>
</feature>
<evidence type="ECO:0000256" key="2">
    <source>
        <dbReference type="ARBA" id="ARBA00022723"/>
    </source>
</evidence>
<feature type="region of interest" description="Disordered" evidence="6">
    <location>
        <begin position="778"/>
        <end position="833"/>
    </location>
</feature>